<protein>
    <submittedName>
        <fullName evidence="2">Interleukin-6 receptor subunit alpha</fullName>
    </submittedName>
</protein>
<reference evidence="2" key="1">
    <citation type="submission" date="2025-08" db="UniProtKB">
        <authorList>
            <consortium name="RefSeq"/>
        </authorList>
    </citation>
    <scope>IDENTIFICATION</scope>
</reference>
<proteinExistence type="predicted"/>
<dbReference type="Proteomes" id="UP000694863">
    <property type="component" value="Unplaced"/>
</dbReference>
<gene>
    <name evidence="2" type="primary">IL6R</name>
</gene>
<dbReference type="RefSeq" id="XP_045154282.1">
    <property type="nucleotide sequence ID" value="XM_045298347.1"/>
</dbReference>
<accession>A0AC55DRB5</accession>
<keyword evidence="2" id="KW-0675">Receptor</keyword>
<evidence type="ECO:0000313" key="1">
    <source>
        <dbReference type="Proteomes" id="UP000694863"/>
    </source>
</evidence>
<keyword evidence="1" id="KW-1185">Reference proteome</keyword>
<evidence type="ECO:0000313" key="2">
    <source>
        <dbReference type="RefSeq" id="XP_045154282.1"/>
    </source>
</evidence>
<organism evidence="1 2">
    <name type="scientific">Echinops telfairi</name>
    <name type="common">Lesser hedgehog tenrec</name>
    <dbReference type="NCBI Taxonomy" id="9371"/>
    <lineage>
        <taxon>Eukaryota</taxon>
        <taxon>Metazoa</taxon>
        <taxon>Chordata</taxon>
        <taxon>Craniata</taxon>
        <taxon>Vertebrata</taxon>
        <taxon>Euteleostomi</taxon>
        <taxon>Mammalia</taxon>
        <taxon>Eutheria</taxon>
        <taxon>Afrotheria</taxon>
        <taxon>Tenrecidae</taxon>
        <taxon>Tenrecinae</taxon>
        <taxon>Echinops</taxon>
    </lineage>
</organism>
<name>A0AC55DRB5_ECHTE</name>
<sequence>MVRPHLGRTTSDLGGVCSLQLPRCGAETGSRPLPRPRAGLLRHPLRAFVTAPEVGPEPLQREFLKCFPALPGPSAALSHVQVGSRAGSERAPSEPAPHEAGRCGEAWGGSRAGSMLAVRCALLAALLAVSGSEQVPEDCPALEVEQDVLARVPGANVTLTCPGVGPEDNATVHWVLRRVDAHHGTPAGLGRRLPLISVQLNASGNYSCYKDGWLAGTVRLLVEAPPEEPHLFCSRKSPFHSVWCEWSPHSTPSPTTKALLLVRKLDHQILTLSFQKACQYSQQRRIFSCPLKVPQSDSSLYVVSLCVTNSVGSDASRIQTFEGFGVLLPDPPVHVKVTPVVGKPHRLMVTWKDPPSWNSTFYRLRFEIRYRVEQSKTFLTITEKQSHHTTICDALRGQRHVVQVRAQEEFRHGLWSEWSPEVVSVPWIDPETLGPELEVPASTQVSAPSHDDVVDDDDNRLPPEDPKNTTTLPVQDPTLVPLSTLLVAGGSLALGTFLCIGIVLRFRTTWKQRALKEGKGNVHPLYNLGHLVPERPKAALVLVPLISPPVSPSSPASNNTSGHSGPDARDPQSSYDVSNRDYFFPR</sequence>